<proteinExistence type="inferred from homology"/>
<keyword evidence="14" id="KW-0645">Protease</keyword>
<dbReference type="GO" id="GO:0071555">
    <property type="term" value="P:cell wall organization"/>
    <property type="evidence" value="ECO:0007669"/>
    <property type="project" value="UniProtKB-KW"/>
</dbReference>
<dbReference type="GO" id="GO:0008360">
    <property type="term" value="P:regulation of cell shape"/>
    <property type="evidence" value="ECO:0007669"/>
    <property type="project" value="UniProtKB-KW"/>
</dbReference>
<dbReference type="AlphaFoldDB" id="A0A4Q2RBE0"/>
<dbReference type="GO" id="GO:0009002">
    <property type="term" value="F:serine-type D-Ala-D-Ala carboxypeptidase activity"/>
    <property type="evidence" value="ECO:0007669"/>
    <property type="project" value="InterPro"/>
</dbReference>
<dbReference type="InterPro" id="IPR018044">
    <property type="entry name" value="Peptidase_S11"/>
</dbReference>
<evidence type="ECO:0000259" key="12">
    <source>
        <dbReference type="Pfam" id="PF00768"/>
    </source>
</evidence>
<feature type="region of interest" description="Disordered" evidence="10">
    <location>
        <begin position="299"/>
        <end position="365"/>
    </location>
</feature>
<protein>
    <submittedName>
        <fullName evidence="14">D-alanyl-D-alanine carboxypeptidase</fullName>
    </submittedName>
</protein>
<dbReference type="GO" id="GO:0009252">
    <property type="term" value="P:peptidoglycan biosynthetic process"/>
    <property type="evidence" value="ECO:0007669"/>
    <property type="project" value="UniProtKB-KW"/>
</dbReference>
<dbReference type="InterPro" id="IPR012338">
    <property type="entry name" value="Beta-lactam/transpept-like"/>
</dbReference>
<dbReference type="Pfam" id="PF00768">
    <property type="entry name" value="Peptidase_S11"/>
    <property type="match status" value="1"/>
</dbReference>
<dbReference type="GO" id="GO:0006508">
    <property type="term" value="P:proteolysis"/>
    <property type="evidence" value="ECO:0007669"/>
    <property type="project" value="InterPro"/>
</dbReference>
<accession>A0A4Q2RBE0</accession>
<dbReference type="InterPro" id="IPR001967">
    <property type="entry name" value="Peptidase_S11_N"/>
</dbReference>
<dbReference type="GO" id="GO:0042834">
    <property type="term" value="F:peptidoglycan binding"/>
    <property type="evidence" value="ECO:0007669"/>
    <property type="project" value="InterPro"/>
</dbReference>
<keyword evidence="4" id="KW-0133">Cell shape</keyword>
<evidence type="ECO:0000256" key="11">
    <source>
        <dbReference type="SAM" id="SignalP"/>
    </source>
</evidence>
<evidence type="ECO:0000313" key="15">
    <source>
        <dbReference type="Proteomes" id="UP000289411"/>
    </source>
</evidence>
<feature type="compositionally biased region" description="Acidic residues" evidence="10">
    <location>
        <begin position="343"/>
        <end position="358"/>
    </location>
</feature>
<evidence type="ECO:0000256" key="6">
    <source>
        <dbReference type="ARBA" id="ARBA00023316"/>
    </source>
</evidence>
<sequence length="592" mass="62344">MRGVKKYRVGRLVPAATMALALLAGGAPAEARGRHAFHRFAHNPHVAHAARAALGGTAPNFSAIVIDANSGRELYGVNEDAPRHPASITKVMTLFLLFEQMEKGRIGLDTPLQVSAHAAGQSPTKLGVPAGGSVTVETAIKAIVTRSANDMAVTVAENLAGDELTFAKLMTAKAHALGMHHTFYHNASGLPDMRQITTARDLTILGRAIHDRFPHYYRYFSTPSFVYRGEVITSHNHLMARMQGMDGIKTGYTNASGFNLLSSIQRGGRHVVAVVMGGKSAASRDNVMQGLLESHFEEAQAGPASHVAEGSPVEEAAEPPHREVPSPPPVERATPRRPPVEIADGDDDAAENAPDDEPVPLPVERRIPRGPSLIAPEMAVPVPERAPERVRLARSADDRPRPAFIAGAPRLPDQARAAGKLAPDGSTNRRTVAAASTGAAVATATPSSLRWVTGPQPVRLGPSGPDVKVAQASRAAPISFGPASEDRTDTTPGPRETAGPSPTDARGPAGARGGVVIQIGATDNPGAAAELLSRARNESRSALASARPFTEKVQKGDATLYRARFAGLEPAEAELACKTLKRSGFACFATRD</sequence>
<gene>
    <name evidence="14" type="ORF">D3272_22285</name>
</gene>
<name>A0A4Q2RBE0_9HYPH</name>
<evidence type="ECO:0000256" key="10">
    <source>
        <dbReference type="SAM" id="MobiDB-lite"/>
    </source>
</evidence>
<feature type="chain" id="PRO_5020179286" evidence="11">
    <location>
        <begin position="30"/>
        <end position="592"/>
    </location>
</feature>
<feature type="compositionally biased region" description="Low complexity" evidence="10">
    <location>
        <begin position="431"/>
        <end position="445"/>
    </location>
</feature>
<comment type="caution">
    <text evidence="14">The sequence shown here is derived from an EMBL/GenBank/DDBJ whole genome shotgun (WGS) entry which is preliminary data.</text>
</comment>
<evidence type="ECO:0000256" key="7">
    <source>
        <dbReference type="PIRSR" id="PIRSR618044-1"/>
    </source>
</evidence>
<dbReference type="PANTHER" id="PTHR21581">
    <property type="entry name" value="D-ALANYL-D-ALANINE CARBOXYPEPTIDASE"/>
    <property type="match status" value="1"/>
</dbReference>
<dbReference type="PRINTS" id="PR00725">
    <property type="entry name" value="DADACBPTASE1"/>
</dbReference>
<evidence type="ECO:0000256" key="9">
    <source>
        <dbReference type="RuleBase" id="RU004016"/>
    </source>
</evidence>
<dbReference type="Gene3D" id="3.40.710.10">
    <property type="entry name" value="DD-peptidase/beta-lactamase superfamily"/>
    <property type="match status" value="1"/>
</dbReference>
<keyword evidence="6" id="KW-0961">Cell wall biogenesis/degradation</keyword>
<evidence type="ECO:0000256" key="3">
    <source>
        <dbReference type="ARBA" id="ARBA00022801"/>
    </source>
</evidence>
<dbReference type="OrthoDB" id="5291989at2"/>
<keyword evidence="3" id="KW-0378">Hydrolase</keyword>
<comment type="similarity">
    <text evidence="1 9">Belongs to the peptidase S11 family.</text>
</comment>
<dbReference type="InterPro" id="IPR007730">
    <property type="entry name" value="SPOR-like_dom"/>
</dbReference>
<feature type="active site" description="Acyl-ester intermediate" evidence="7">
    <location>
        <position position="87"/>
    </location>
</feature>
<dbReference type="EMBL" id="QYBC01000022">
    <property type="protein sequence ID" value="RYB02230.1"/>
    <property type="molecule type" value="Genomic_DNA"/>
</dbReference>
<dbReference type="SUPFAM" id="SSF56601">
    <property type="entry name" value="beta-lactamase/transpeptidase-like"/>
    <property type="match status" value="1"/>
</dbReference>
<feature type="signal peptide" evidence="11">
    <location>
        <begin position="1"/>
        <end position="29"/>
    </location>
</feature>
<evidence type="ECO:0000256" key="1">
    <source>
        <dbReference type="ARBA" id="ARBA00007164"/>
    </source>
</evidence>
<keyword evidence="5" id="KW-0573">Peptidoglycan synthesis</keyword>
<keyword evidence="2 11" id="KW-0732">Signal</keyword>
<dbReference type="Pfam" id="PF05036">
    <property type="entry name" value="SPOR"/>
    <property type="match status" value="1"/>
</dbReference>
<dbReference type="PANTHER" id="PTHR21581:SF6">
    <property type="entry name" value="TRAFFICKING PROTEIN PARTICLE COMPLEX SUBUNIT 12"/>
    <property type="match status" value="1"/>
</dbReference>
<evidence type="ECO:0000256" key="8">
    <source>
        <dbReference type="PIRSR" id="PIRSR618044-2"/>
    </source>
</evidence>
<feature type="region of interest" description="Disordered" evidence="10">
    <location>
        <begin position="393"/>
        <end position="511"/>
    </location>
</feature>
<keyword evidence="15" id="KW-1185">Reference proteome</keyword>
<evidence type="ECO:0000256" key="4">
    <source>
        <dbReference type="ARBA" id="ARBA00022960"/>
    </source>
</evidence>
<feature type="active site" evidence="7">
    <location>
        <position position="147"/>
    </location>
</feature>
<dbReference type="Proteomes" id="UP000289411">
    <property type="component" value="Unassembled WGS sequence"/>
</dbReference>
<evidence type="ECO:0000259" key="13">
    <source>
        <dbReference type="Pfam" id="PF05036"/>
    </source>
</evidence>
<evidence type="ECO:0000256" key="2">
    <source>
        <dbReference type="ARBA" id="ARBA00022729"/>
    </source>
</evidence>
<feature type="binding site" evidence="8">
    <location>
        <position position="249"/>
    </location>
    <ligand>
        <name>substrate</name>
    </ligand>
</feature>
<keyword evidence="14" id="KW-0121">Carboxypeptidase</keyword>
<feature type="domain" description="SPOR" evidence="13">
    <location>
        <begin position="512"/>
        <end position="590"/>
    </location>
</feature>
<evidence type="ECO:0000256" key="5">
    <source>
        <dbReference type="ARBA" id="ARBA00022984"/>
    </source>
</evidence>
<evidence type="ECO:0000313" key="14">
    <source>
        <dbReference type="EMBL" id="RYB02230.1"/>
    </source>
</evidence>
<feature type="domain" description="Peptidase S11 D-alanyl-D-alanine carboxypeptidase A N-terminal" evidence="12">
    <location>
        <begin position="62"/>
        <end position="279"/>
    </location>
</feature>
<reference evidence="14 15" key="2">
    <citation type="submission" date="2019-02" db="EMBL/GenBank/DDBJ databases">
        <title>'Lichenibacterium ramalinii' gen. nov. sp. nov., 'Lichenibacterium minor' gen. nov. sp. nov.</title>
        <authorList>
            <person name="Pankratov T."/>
        </authorList>
    </citation>
    <scope>NUCLEOTIDE SEQUENCE [LARGE SCALE GENOMIC DNA]</scope>
    <source>
        <strain evidence="14 15">RmlP001</strain>
    </source>
</reference>
<feature type="active site" description="Proton acceptor" evidence="7">
    <location>
        <position position="90"/>
    </location>
</feature>
<organism evidence="14 15">
    <name type="scientific">Lichenibacterium ramalinae</name>
    <dbReference type="NCBI Taxonomy" id="2316527"/>
    <lineage>
        <taxon>Bacteria</taxon>
        <taxon>Pseudomonadati</taxon>
        <taxon>Pseudomonadota</taxon>
        <taxon>Alphaproteobacteria</taxon>
        <taxon>Hyphomicrobiales</taxon>
        <taxon>Lichenihabitantaceae</taxon>
        <taxon>Lichenibacterium</taxon>
    </lineage>
</organism>
<reference evidence="14 15" key="1">
    <citation type="submission" date="2018-09" db="EMBL/GenBank/DDBJ databases">
        <authorList>
            <person name="Grouzdev D.S."/>
            <person name="Krutkina M.S."/>
        </authorList>
    </citation>
    <scope>NUCLEOTIDE SEQUENCE [LARGE SCALE GENOMIC DNA]</scope>
    <source>
        <strain evidence="14 15">RmlP001</strain>
    </source>
</reference>